<dbReference type="Gene3D" id="2.60.120.620">
    <property type="entry name" value="q2cbj1_9rhob like domain"/>
    <property type="match status" value="1"/>
</dbReference>
<organism evidence="2">
    <name type="scientific">marine metagenome</name>
    <dbReference type="NCBI Taxonomy" id="408172"/>
    <lineage>
        <taxon>unclassified sequences</taxon>
        <taxon>metagenomes</taxon>
        <taxon>ecological metagenomes</taxon>
    </lineage>
</organism>
<evidence type="ECO:0000256" key="1">
    <source>
        <dbReference type="SAM" id="MobiDB-lite"/>
    </source>
</evidence>
<feature type="non-terminal residue" evidence="2">
    <location>
        <position position="281"/>
    </location>
</feature>
<proteinExistence type="predicted"/>
<protein>
    <recommendedName>
        <fullName evidence="3">Fe2OG dioxygenase domain-containing protein</fullName>
    </recommendedName>
</protein>
<dbReference type="InterPro" id="IPR055091">
    <property type="entry name" value="WelO5-like"/>
</dbReference>
<feature type="region of interest" description="Disordered" evidence="1">
    <location>
        <begin position="1"/>
        <end position="22"/>
    </location>
</feature>
<feature type="non-terminal residue" evidence="2">
    <location>
        <position position="1"/>
    </location>
</feature>
<gene>
    <name evidence="2" type="ORF">METZ01_LOCUS405113</name>
</gene>
<dbReference type="EMBL" id="UINC01156056">
    <property type="protein sequence ID" value="SVD52259.1"/>
    <property type="molecule type" value="Genomic_DNA"/>
</dbReference>
<reference evidence="2" key="1">
    <citation type="submission" date="2018-05" db="EMBL/GenBank/DDBJ databases">
        <authorList>
            <person name="Lanie J.A."/>
            <person name="Ng W.-L."/>
            <person name="Kazmierczak K.M."/>
            <person name="Andrzejewski T.M."/>
            <person name="Davidsen T.M."/>
            <person name="Wayne K.J."/>
            <person name="Tettelin H."/>
            <person name="Glass J.I."/>
            <person name="Rusch D."/>
            <person name="Podicherti R."/>
            <person name="Tsui H.-C.T."/>
            <person name="Winkler M.E."/>
        </authorList>
    </citation>
    <scope>NUCLEOTIDE SEQUENCE</scope>
</reference>
<sequence length="281" mass="31410">GFSPCARNDSSRMTTTTWSPAEGSAGELVERFDGQPLMALARGEVPALVLRQIFDPAHCAALLERFRQRGLLYDPHKTGDGTPHRVDIGTSLGKHRADRQSFFEHSATTHELFRTLFDGCADPVKTMYRALSELAPDKQVKTAREPDGSLYGPAIFRVYHSELGHGPHFDSVTKRSKAHEYAVSRFEHQFAGILCFQNSADDGESGEAFISNCPWTPDLQPVLTDKSFPEYAARHRIERVQVNLEPGDLYFFFSENIHEVPRIVGDTPRAVLAIFFAMSPD</sequence>
<dbReference type="Pfam" id="PF22814">
    <property type="entry name" value="WelO5"/>
    <property type="match status" value="1"/>
</dbReference>
<evidence type="ECO:0008006" key="3">
    <source>
        <dbReference type="Google" id="ProtNLM"/>
    </source>
</evidence>
<accession>A0A382W0K0</accession>
<dbReference type="AlphaFoldDB" id="A0A382W0K0"/>
<evidence type="ECO:0000313" key="2">
    <source>
        <dbReference type="EMBL" id="SVD52259.1"/>
    </source>
</evidence>
<name>A0A382W0K0_9ZZZZ</name>